<dbReference type="GO" id="GO:0006166">
    <property type="term" value="P:purine ribonucleoside salvage"/>
    <property type="evidence" value="ECO:0007669"/>
    <property type="project" value="TreeGrafter"/>
</dbReference>
<dbReference type="SUPFAM" id="SSF53738">
    <property type="entry name" value="Phosphoglucomutase, first 3 domains"/>
    <property type="match status" value="1"/>
</dbReference>
<organism evidence="6">
    <name type="scientific">marine sediment metagenome</name>
    <dbReference type="NCBI Taxonomy" id="412755"/>
    <lineage>
        <taxon>unclassified sequences</taxon>
        <taxon>metagenomes</taxon>
        <taxon>ecological metagenomes</taxon>
    </lineage>
</organism>
<evidence type="ECO:0000256" key="2">
    <source>
        <dbReference type="ARBA" id="ARBA00022723"/>
    </source>
</evidence>
<dbReference type="EMBL" id="BARV01027275">
    <property type="protein sequence ID" value="GAI35445.1"/>
    <property type="molecule type" value="Genomic_DNA"/>
</dbReference>
<evidence type="ECO:0000256" key="1">
    <source>
        <dbReference type="ARBA" id="ARBA00010231"/>
    </source>
</evidence>
<gene>
    <name evidence="6" type="ORF">S06H3_43920</name>
</gene>
<dbReference type="PANTHER" id="PTHR45745:SF1">
    <property type="entry name" value="PHOSPHOGLUCOMUTASE 2B-RELATED"/>
    <property type="match status" value="1"/>
</dbReference>
<evidence type="ECO:0000256" key="4">
    <source>
        <dbReference type="ARBA" id="ARBA00023235"/>
    </source>
</evidence>
<feature type="domain" description="Alpha-D-phosphohexomutase alpha/beta/alpha" evidence="5">
    <location>
        <begin position="6"/>
        <end position="108"/>
    </location>
</feature>
<dbReference type="PROSITE" id="PS00710">
    <property type="entry name" value="PGM_PMM"/>
    <property type="match status" value="1"/>
</dbReference>
<keyword evidence="3" id="KW-0460">Magnesium</keyword>
<comment type="caution">
    <text evidence="6">The sequence shown here is derived from an EMBL/GenBank/DDBJ whole genome shotgun (WGS) entry which is preliminary data.</text>
</comment>
<keyword evidence="4" id="KW-0413">Isomerase</keyword>
<dbReference type="InterPro" id="IPR016055">
    <property type="entry name" value="A-D-PHexomutase_a/b/a-I/II/III"/>
</dbReference>
<comment type="similarity">
    <text evidence="1">Belongs to the phosphohexose mutase family.</text>
</comment>
<protein>
    <recommendedName>
        <fullName evidence="5">Alpha-D-phosphohexomutase alpha/beta/alpha domain-containing protein</fullName>
    </recommendedName>
</protein>
<sequence length="109" mass="11369">MSGTQIKFGTDGWRGIIADDFTFDNVRICAQGVADYVKQNGLSEQGLVIGYDTRFASEDFAAAAAEVIAGNDIKVHLCLKPAPTPVVSFTVPATKAAGAIVITASHNPG</sequence>
<dbReference type="GO" id="GO:0005975">
    <property type="term" value="P:carbohydrate metabolic process"/>
    <property type="evidence" value="ECO:0007669"/>
    <property type="project" value="InterPro"/>
</dbReference>
<dbReference type="Pfam" id="PF02878">
    <property type="entry name" value="PGM_PMM_I"/>
    <property type="match status" value="1"/>
</dbReference>
<reference evidence="6" key="1">
    <citation type="journal article" date="2014" name="Front. Microbiol.">
        <title>High frequency of phylogenetically diverse reductive dehalogenase-homologous genes in deep subseafloor sedimentary metagenomes.</title>
        <authorList>
            <person name="Kawai M."/>
            <person name="Futagami T."/>
            <person name="Toyoda A."/>
            <person name="Takaki Y."/>
            <person name="Nishi S."/>
            <person name="Hori S."/>
            <person name="Arai W."/>
            <person name="Tsubouchi T."/>
            <person name="Morono Y."/>
            <person name="Uchiyama I."/>
            <person name="Ito T."/>
            <person name="Fujiyama A."/>
            <person name="Inagaki F."/>
            <person name="Takami H."/>
        </authorList>
    </citation>
    <scope>NUCLEOTIDE SEQUENCE</scope>
    <source>
        <strain evidence="6">Expedition CK06-06</strain>
    </source>
</reference>
<evidence type="ECO:0000259" key="5">
    <source>
        <dbReference type="Pfam" id="PF02878"/>
    </source>
</evidence>
<evidence type="ECO:0000256" key="3">
    <source>
        <dbReference type="ARBA" id="ARBA00022842"/>
    </source>
</evidence>
<evidence type="ECO:0000313" key="6">
    <source>
        <dbReference type="EMBL" id="GAI35445.1"/>
    </source>
</evidence>
<dbReference type="Gene3D" id="3.40.120.10">
    <property type="entry name" value="Alpha-D-Glucose-1,6-Bisphosphate, subunit A, domain 3"/>
    <property type="match status" value="1"/>
</dbReference>
<dbReference type="GO" id="GO:0008973">
    <property type="term" value="F:phosphopentomutase activity"/>
    <property type="evidence" value="ECO:0007669"/>
    <property type="project" value="TreeGrafter"/>
</dbReference>
<dbReference type="InterPro" id="IPR005844">
    <property type="entry name" value="A-D-PHexomutase_a/b/a-I"/>
</dbReference>
<keyword evidence="2" id="KW-0479">Metal-binding</keyword>
<feature type="non-terminal residue" evidence="6">
    <location>
        <position position="109"/>
    </location>
</feature>
<accession>X1P8V0</accession>
<dbReference type="GO" id="GO:0000287">
    <property type="term" value="F:magnesium ion binding"/>
    <property type="evidence" value="ECO:0007669"/>
    <property type="project" value="InterPro"/>
</dbReference>
<dbReference type="PANTHER" id="PTHR45745">
    <property type="entry name" value="PHOSPHOMANNOMUTASE 45A"/>
    <property type="match status" value="1"/>
</dbReference>
<proteinExistence type="inferred from homology"/>
<name>X1P8V0_9ZZZZ</name>
<dbReference type="AlphaFoldDB" id="X1P8V0"/>
<dbReference type="InterPro" id="IPR016066">
    <property type="entry name" value="A-D-PHexomutase_CS"/>
</dbReference>